<dbReference type="AlphaFoldDB" id="A0A399RCI6"/>
<dbReference type="Gene3D" id="1.10.490.110">
    <property type="entry name" value="Uncharacterized conserved protein DUF2267"/>
    <property type="match status" value="1"/>
</dbReference>
<dbReference type="InterPro" id="IPR018727">
    <property type="entry name" value="DUF2267"/>
</dbReference>
<evidence type="ECO:0000313" key="2">
    <source>
        <dbReference type="Proteomes" id="UP000266385"/>
    </source>
</evidence>
<keyword evidence="2" id="KW-1185">Reference proteome</keyword>
<dbReference type="EMBL" id="QWFX01000013">
    <property type="protein sequence ID" value="RIJ28304.1"/>
    <property type="molecule type" value="Genomic_DNA"/>
</dbReference>
<name>A0A399RCI6_9PROT</name>
<protein>
    <submittedName>
        <fullName evidence="1">DUF2267 domain-containing protein</fullName>
    </submittedName>
</protein>
<evidence type="ECO:0000313" key="1">
    <source>
        <dbReference type="EMBL" id="RIJ28304.1"/>
    </source>
</evidence>
<dbReference type="InterPro" id="IPR038282">
    <property type="entry name" value="DUF2267_sf"/>
</dbReference>
<gene>
    <name evidence="1" type="ORF">D1223_12975</name>
</gene>
<accession>A0A399RCI6</accession>
<comment type="caution">
    <text evidence="1">The sequence shown here is derived from an EMBL/GenBank/DDBJ whole genome shotgun (WGS) entry which is preliminary data.</text>
</comment>
<sequence length="150" mass="17053">MTAMSEALPVFAQTQTETYEFIDRVAEELQLNDRHHGYAALRAVLHALRDRLPPAAAVHLSAQMPMLLRGIFFESWKFSESPTKERSADDFVGRVDDRLPHGYPLDPWPTTRGVLAVLWERMDPGEIDNVIATLPEAIKRLWPQKYVAGL</sequence>
<organism evidence="1 2">
    <name type="scientific">Henriciella mobilis</name>
    <dbReference type="NCBI Taxonomy" id="2305467"/>
    <lineage>
        <taxon>Bacteria</taxon>
        <taxon>Pseudomonadati</taxon>
        <taxon>Pseudomonadota</taxon>
        <taxon>Alphaproteobacteria</taxon>
        <taxon>Hyphomonadales</taxon>
        <taxon>Hyphomonadaceae</taxon>
        <taxon>Henriciella</taxon>
    </lineage>
</organism>
<proteinExistence type="predicted"/>
<reference evidence="1 2" key="1">
    <citation type="submission" date="2018-08" db="EMBL/GenBank/DDBJ databases">
        <title>Henriciella mobilis sp. nov., isolated from seawater.</title>
        <authorList>
            <person name="Cheng H."/>
            <person name="Wu Y.-H."/>
            <person name="Xu X.-W."/>
            <person name="Guo L.-L."/>
        </authorList>
    </citation>
    <scope>NUCLEOTIDE SEQUENCE [LARGE SCALE GENOMIC DNA]</scope>
    <source>
        <strain evidence="1 2">JN25</strain>
    </source>
</reference>
<dbReference type="Pfam" id="PF10025">
    <property type="entry name" value="DUF2267"/>
    <property type="match status" value="1"/>
</dbReference>
<dbReference type="Proteomes" id="UP000266385">
    <property type="component" value="Unassembled WGS sequence"/>
</dbReference>